<gene>
    <name evidence="1" type="ORF">DI603_12435</name>
</gene>
<dbReference type="Gene3D" id="2.60.120.200">
    <property type="match status" value="1"/>
</dbReference>
<protein>
    <submittedName>
        <fullName evidence="1">PEP-CTERM sorting domain-containing protein</fullName>
    </submittedName>
</protein>
<name>A0A2W5DR71_9BURK</name>
<dbReference type="EMBL" id="QFOD01000010">
    <property type="protein sequence ID" value="PZP31647.1"/>
    <property type="molecule type" value="Genomic_DNA"/>
</dbReference>
<dbReference type="AlphaFoldDB" id="A0A2W5DR71"/>
<dbReference type="NCBIfam" id="NF038128">
    <property type="entry name" value="choice_anch_J"/>
    <property type="match status" value="1"/>
</dbReference>
<comment type="caution">
    <text evidence="1">The sequence shown here is derived from an EMBL/GenBank/DDBJ whole genome shotgun (WGS) entry which is preliminary data.</text>
</comment>
<accession>A0A2W5DR71</accession>
<evidence type="ECO:0000313" key="1">
    <source>
        <dbReference type="EMBL" id="PZP31647.1"/>
    </source>
</evidence>
<reference evidence="1 2" key="1">
    <citation type="submission" date="2017-08" db="EMBL/GenBank/DDBJ databases">
        <title>Infants hospitalized years apart are colonized by the same room-sourced microbial strains.</title>
        <authorList>
            <person name="Brooks B."/>
            <person name="Olm M.R."/>
            <person name="Firek B.A."/>
            <person name="Baker R."/>
            <person name="Thomas B.C."/>
            <person name="Morowitz M.J."/>
            <person name="Banfield J.F."/>
        </authorList>
    </citation>
    <scope>NUCLEOTIDE SEQUENCE [LARGE SCALE GENOMIC DNA]</scope>
    <source>
        <strain evidence="1">S2_012_000_R2_81</strain>
    </source>
</reference>
<organism evidence="1 2">
    <name type="scientific">Roseateles depolymerans</name>
    <dbReference type="NCBI Taxonomy" id="76731"/>
    <lineage>
        <taxon>Bacteria</taxon>
        <taxon>Pseudomonadati</taxon>
        <taxon>Pseudomonadota</taxon>
        <taxon>Betaproteobacteria</taxon>
        <taxon>Burkholderiales</taxon>
        <taxon>Sphaerotilaceae</taxon>
        <taxon>Roseateles</taxon>
    </lineage>
</organism>
<proteinExistence type="predicted"/>
<dbReference type="Proteomes" id="UP000249633">
    <property type="component" value="Unassembled WGS sequence"/>
</dbReference>
<sequence length="212" mass="21380">MLTASVMTAAQADTSFSEGFDDITALGAAGWVFSNASSPAGLAWFQGNVGVFNAAEGAAASYAAANFNSTSSSTGSVDNWLISPELSLAPGSTLSFYTRASDAGFLDLLEIRFSSGSGTDIAGFTTLLGSVGSAGSASYPTEGWIAVTLTLPSVSSGRFAFHYAVPNALDASYIGIDSVSVSAVPETSTALMLALGLGAVGVARARRSRTSL</sequence>
<evidence type="ECO:0000313" key="2">
    <source>
        <dbReference type="Proteomes" id="UP000249633"/>
    </source>
</evidence>